<dbReference type="NCBIfam" id="TIGR00154">
    <property type="entry name" value="ispE"/>
    <property type="match status" value="1"/>
</dbReference>
<feature type="domain" description="GHMP kinase N-terminal" evidence="8">
    <location>
        <begin position="70"/>
        <end position="143"/>
    </location>
</feature>
<evidence type="ECO:0000256" key="6">
    <source>
        <dbReference type="ARBA" id="ARBA00022840"/>
    </source>
</evidence>
<dbReference type="HAMAP" id="MF_00061">
    <property type="entry name" value="IspE"/>
    <property type="match status" value="1"/>
</dbReference>
<evidence type="ECO:0000313" key="11">
    <source>
        <dbReference type="Proteomes" id="UP000663828"/>
    </source>
</evidence>
<evidence type="ECO:0000256" key="5">
    <source>
        <dbReference type="ARBA" id="ARBA00022777"/>
    </source>
</evidence>
<feature type="domain" description="GHMP kinase C-terminal" evidence="9">
    <location>
        <begin position="222"/>
        <end position="283"/>
    </location>
</feature>
<dbReference type="InterPro" id="IPR014721">
    <property type="entry name" value="Ribsml_uS5_D2-typ_fold_subgr"/>
</dbReference>
<dbReference type="EC" id="2.7.1.148" evidence="2"/>
<dbReference type="SUPFAM" id="SSF55060">
    <property type="entry name" value="GHMP Kinase, C-terminal domain"/>
    <property type="match status" value="1"/>
</dbReference>
<keyword evidence="5" id="KW-0418">Kinase</keyword>
<reference evidence="10" key="1">
    <citation type="submission" date="2021-02" db="EMBL/GenBank/DDBJ databases">
        <authorList>
            <person name="Nowell W R."/>
        </authorList>
    </citation>
    <scope>NUCLEOTIDE SEQUENCE</scope>
</reference>
<dbReference type="Gene3D" id="3.30.230.10">
    <property type="match status" value="1"/>
</dbReference>
<keyword evidence="11" id="KW-1185">Reference proteome</keyword>
<dbReference type="Proteomes" id="UP000663828">
    <property type="component" value="Unassembled WGS sequence"/>
</dbReference>
<comment type="similarity">
    <text evidence="1">Belongs to the GHMP kinase family. IspE subfamily.</text>
</comment>
<dbReference type="GO" id="GO:0016114">
    <property type="term" value="P:terpenoid biosynthetic process"/>
    <property type="evidence" value="ECO:0007669"/>
    <property type="project" value="InterPro"/>
</dbReference>
<evidence type="ECO:0000259" key="8">
    <source>
        <dbReference type="Pfam" id="PF00288"/>
    </source>
</evidence>
<dbReference type="EMBL" id="CAJNOR010001035">
    <property type="protein sequence ID" value="CAF1061271.1"/>
    <property type="molecule type" value="Genomic_DNA"/>
</dbReference>
<protein>
    <recommendedName>
        <fullName evidence="2">4-(cytidine 5'-diphospho)-2-C-methyl-D-erythritol kinase</fullName>
        <ecNumber evidence="2">2.7.1.148</ecNumber>
    </recommendedName>
    <alternativeName>
        <fullName evidence="7">4-(cytidine-5'-diphospho)-2-C-methyl-D-erythritol kinase</fullName>
    </alternativeName>
</protein>
<dbReference type="GO" id="GO:0005524">
    <property type="term" value="F:ATP binding"/>
    <property type="evidence" value="ECO:0007669"/>
    <property type="project" value="UniProtKB-KW"/>
</dbReference>
<keyword evidence="6" id="KW-0067">ATP-binding</keyword>
<dbReference type="Pfam" id="PF08544">
    <property type="entry name" value="GHMP_kinases_C"/>
    <property type="match status" value="1"/>
</dbReference>
<name>A0A814LBS2_ADIRI</name>
<evidence type="ECO:0000256" key="3">
    <source>
        <dbReference type="ARBA" id="ARBA00022679"/>
    </source>
</evidence>
<dbReference type="GO" id="GO:0050515">
    <property type="term" value="F:4-(cytidine 5'-diphospho)-2-C-methyl-D-erythritol kinase activity"/>
    <property type="evidence" value="ECO:0007669"/>
    <property type="project" value="UniProtKB-EC"/>
</dbReference>
<dbReference type="Pfam" id="PF00288">
    <property type="entry name" value="GHMP_kinases_N"/>
    <property type="match status" value="1"/>
</dbReference>
<dbReference type="SUPFAM" id="SSF54211">
    <property type="entry name" value="Ribosomal protein S5 domain 2-like"/>
    <property type="match status" value="1"/>
</dbReference>
<dbReference type="Gene3D" id="3.30.70.890">
    <property type="entry name" value="GHMP kinase, C-terminal domain"/>
    <property type="match status" value="1"/>
</dbReference>
<dbReference type="InterPro" id="IPR006204">
    <property type="entry name" value="GHMP_kinase_N_dom"/>
</dbReference>
<dbReference type="InterPro" id="IPR013750">
    <property type="entry name" value="GHMP_kinase_C_dom"/>
</dbReference>
<gene>
    <name evidence="10" type="ORF">XAT740_LOCUS16298</name>
</gene>
<evidence type="ECO:0000256" key="4">
    <source>
        <dbReference type="ARBA" id="ARBA00022741"/>
    </source>
</evidence>
<keyword evidence="4" id="KW-0547">Nucleotide-binding</keyword>
<dbReference type="PIRSF" id="PIRSF010376">
    <property type="entry name" value="IspE"/>
    <property type="match status" value="1"/>
</dbReference>
<evidence type="ECO:0000256" key="1">
    <source>
        <dbReference type="ARBA" id="ARBA00009684"/>
    </source>
</evidence>
<dbReference type="PANTHER" id="PTHR43527">
    <property type="entry name" value="4-DIPHOSPHOCYTIDYL-2-C-METHYL-D-ERYTHRITOL KINASE, CHLOROPLASTIC"/>
    <property type="match status" value="1"/>
</dbReference>
<dbReference type="AlphaFoldDB" id="A0A814LBS2"/>
<proteinExistence type="inferred from homology"/>
<evidence type="ECO:0000259" key="9">
    <source>
        <dbReference type="Pfam" id="PF08544"/>
    </source>
</evidence>
<dbReference type="InterPro" id="IPR004424">
    <property type="entry name" value="IspE"/>
</dbReference>
<dbReference type="InterPro" id="IPR020568">
    <property type="entry name" value="Ribosomal_Su5_D2-typ_SF"/>
</dbReference>
<accession>A0A814LBS2</accession>
<sequence>MFLRAPCKVNLTLDVFNKKEHTDVYHNLDSLVVLFGQPADELRIYIEPSNNKTSITLLCSDSRLANDNRNLAYRAADVYLKHIGEPFHVKIELDKHIPAEAGLGGGSSDAAAVLRALNIYFNHRIDQTALMAMAARLGSDVSSFLAEKPVRMRGYGEIIESLDCELPSLYGVVVRPDTGVSTAHAYALLDAIPNRQPSNGTEQLLSCIRADKDSSIDIVALLAKKLSNDFESVIFAAYPTIAKAYDMVLSAGALRALLCGSGSAVFGLARNSEHAEQLVNQLAPHFPFVSNVSTATLETFTINHI</sequence>
<dbReference type="PANTHER" id="PTHR43527:SF2">
    <property type="entry name" value="4-DIPHOSPHOCYTIDYL-2-C-METHYL-D-ERYTHRITOL KINASE, CHLOROPLASTIC"/>
    <property type="match status" value="1"/>
</dbReference>
<evidence type="ECO:0000256" key="2">
    <source>
        <dbReference type="ARBA" id="ARBA00012052"/>
    </source>
</evidence>
<comment type="caution">
    <text evidence="10">The sequence shown here is derived from an EMBL/GenBank/DDBJ whole genome shotgun (WGS) entry which is preliminary data.</text>
</comment>
<keyword evidence="3" id="KW-0808">Transferase</keyword>
<dbReference type="InterPro" id="IPR036554">
    <property type="entry name" value="GHMP_kinase_C_sf"/>
</dbReference>
<organism evidence="10 11">
    <name type="scientific">Adineta ricciae</name>
    <name type="common">Rotifer</name>
    <dbReference type="NCBI Taxonomy" id="249248"/>
    <lineage>
        <taxon>Eukaryota</taxon>
        <taxon>Metazoa</taxon>
        <taxon>Spiralia</taxon>
        <taxon>Gnathifera</taxon>
        <taxon>Rotifera</taxon>
        <taxon>Eurotatoria</taxon>
        <taxon>Bdelloidea</taxon>
        <taxon>Adinetida</taxon>
        <taxon>Adinetidae</taxon>
        <taxon>Adineta</taxon>
    </lineage>
</organism>
<evidence type="ECO:0000256" key="7">
    <source>
        <dbReference type="ARBA" id="ARBA00032554"/>
    </source>
</evidence>
<evidence type="ECO:0000313" key="10">
    <source>
        <dbReference type="EMBL" id="CAF1061271.1"/>
    </source>
</evidence>